<accession>A0A318LNN6</accession>
<comment type="caution">
    <text evidence="1">The sequence shown here is derived from an EMBL/GenBank/DDBJ whole genome shotgun (WGS) entry which is preliminary data.</text>
</comment>
<proteinExistence type="predicted"/>
<evidence type="ECO:0000313" key="2">
    <source>
        <dbReference type="Proteomes" id="UP000247892"/>
    </source>
</evidence>
<dbReference type="RefSeq" id="WP_110338064.1">
    <property type="nucleotide sequence ID" value="NZ_JBHVKT010000010.1"/>
</dbReference>
<reference evidence="1 2" key="1">
    <citation type="submission" date="2016-07" db="EMBL/GenBank/DDBJ databases">
        <title>Draft genome sequence of Prauserella sp. YIM 121212, isolated from alkaline soil.</title>
        <authorList>
            <person name="Ruckert C."/>
            <person name="Albersmeier A."/>
            <person name="Jiang C.-L."/>
            <person name="Jiang Y."/>
            <person name="Kalinowski J."/>
            <person name="Schneider O."/>
            <person name="Winkler A."/>
            <person name="Zotchev S.B."/>
        </authorList>
    </citation>
    <scope>NUCLEOTIDE SEQUENCE [LARGE SCALE GENOMIC DNA]</scope>
    <source>
        <strain evidence="1 2">YIM 121212</strain>
    </source>
</reference>
<keyword evidence="2" id="KW-1185">Reference proteome</keyword>
<name>A0A318LNN6_9PSEU</name>
<dbReference type="OrthoDB" id="3828020at2"/>
<dbReference type="AlphaFoldDB" id="A0A318LNN6"/>
<dbReference type="Proteomes" id="UP000247892">
    <property type="component" value="Unassembled WGS sequence"/>
</dbReference>
<protein>
    <submittedName>
        <fullName evidence="1">Uncharacterized protein</fullName>
    </submittedName>
</protein>
<organism evidence="1 2">
    <name type="scientific">Prauserella flavalba</name>
    <dbReference type="NCBI Taxonomy" id="1477506"/>
    <lineage>
        <taxon>Bacteria</taxon>
        <taxon>Bacillati</taxon>
        <taxon>Actinomycetota</taxon>
        <taxon>Actinomycetes</taxon>
        <taxon>Pseudonocardiales</taxon>
        <taxon>Pseudonocardiaceae</taxon>
        <taxon>Prauserella</taxon>
    </lineage>
</organism>
<dbReference type="EMBL" id="MASU01000006">
    <property type="protein sequence ID" value="PXY34025.1"/>
    <property type="molecule type" value="Genomic_DNA"/>
</dbReference>
<gene>
    <name evidence="1" type="ORF">BA062_17650</name>
</gene>
<sequence length="85" mass="9316">MTDPAPSSETYNPWTVVNVVFHHLVAEGLHPTLGESGHPGEPAAELLRALGIRPAAEGNNRINDDIQRQLADLRSTMLDQPDEQH</sequence>
<evidence type="ECO:0000313" key="1">
    <source>
        <dbReference type="EMBL" id="PXY34025.1"/>
    </source>
</evidence>